<evidence type="ECO:0000313" key="3">
    <source>
        <dbReference type="Proteomes" id="UP001139384"/>
    </source>
</evidence>
<gene>
    <name evidence="2" type="ORF">L0P92_43695</name>
</gene>
<dbReference type="EMBL" id="JAKEIP010000502">
    <property type="protein sequence ID" value="MCF1600391.1"/>
    <property type="molecule type" value="Genomic_DNA"/>
</dbReference>
<comment type="caution">
    <text evidence="2">The sequence shown here is derived from an EMBL/GenBank/DDBJ whole genome shotgun (WGS) entry which is preliminary data.</text>
</comment>
<sequence length="194" mass="20936">PNAEPAALPRRPESGITSTGGRHAVMNHRGDSVTLTGQGYVLVRWQISPQYRAGSLVMPAWTGLKGELFHVASGGGRRMDDRVSETDPSATGMGNETTGYAVPPPGTQQMWQNEYFYLDGSVTLTQNERGADYGLSVFPSDWAEVDEDINQGPPDGAIRYGLVRDTGKDDTPVPQYLTRATPADAATVPQKSRV</sequence>
<evidence type="ECO:0000313" key="2">
    <source>
        <dbReference type="EMBL" id="MCF1600391.1"/>
    </source>
</evidence>
<accession>A0A9X1Q8E5</accession>
<reference evidence="2" key="1">
    <citation type="submission" date="2022-01" db="EMBL/GenBank/DDBJ databases">
        <title>Draft Genome Sequences of Seven Type Strains of the Genus Streptomyces.</title>
        <authorList>
            <person name="Aziz S."/>
            <person name="Coretto E."/>
            <person name="Chronakova A."/>
            <person name="Sproer C."/>
            <person name="Huber K."/>
            <person name="Nouioui I."/>
            <person name="Gross H."/>
        </authorList>
    </citation>
    <scope>NUCLEOTIDE SEQUENCE</scope>
    <source>
        <strain evidence="2">DSM 103493</strain>
    </source>
</reference>
<proteinExistence type="predicted"/>
<name>A0A9X1Q8E5_STRM4</name>
<feature type="region of interest" description="Disordered" evidence="1">
    <location>
        <begin position="1"/>
        <end position="24"/>
    </location>
</feature>
<feature type="compositionally biased region" description="Polar residues" evidence="1">
    <location>
        <begin position="86"/>
        <end position="98"/>
    </location>
</feature>
<protein>
    <submittedName>
        <fullName evidence="2">Sigma-70 family RNA polymerase sigma factor</fullName>
    </submittedName>
</protein>
<evidence type="ECO:0000256" key="1">
    <source>
        <dbReference type="SAM" id="MobiDB-lite"/>
    </source>
</evidence>
<dbReference type="AlphaFoldDB" id="A0A9X1Q8E5"/>
<organism evidence="2 3">
    <name type="scientific">Streptomyces muensis</name>
    <dbReference type="NCBI Taxonomy" id="1077944"/>
    <lineage>
        <taxon>Bacteria</taxon>
        <taxon>Bacillati</taxon>
        <taxon>Actinomycetota</taxon>
        <taxon>Actinomycetes</taxon>
        <taxon>Kitasatosporales</taxon>
        <taxon>Streptomycetaceae</taxon>
        <taxon>Streptomyces</taxon>
    </lineage>
</organism>
<keyword evidence="3" id="KW-1185">Reference proteome</keyword>
<feature type="region of interest" description="Disordered" evidence="1">
    <location>
        <begin position="76"/>
        <end position="103"/>
    </location>
</feature>
<dbReference type="Proteomes" id="UP001139384">
    <property type="component" value="Unassembled WGS sequence"/>
</dbReference>
<feature type="non-terminal residue" evidence="2">
    <location>
        <position position="1"/>
    </location>
</feature>